<accession>A0A915ID35</accession>
<dbReference type="Proteomes" id="UP000887565">
    <property type="component" value="Unplaced"/>
</dbReference>
<protein>
    <submittedName>
        <fullName evidence="2">Uncharacterized protein</fullName>
    </submittedName>
</protein>
<dbReference type="WBParaSite" id="nRc.2.0.1.t11807-RA">
    <property type="protein sequence ID" value="nRc.2.0.1.t11807-RA"/>
    <property type="gene ID" value="nRc.2.0.1.g11807"/>
</dbReference>
<dbReference type="AlphaFoldDB" id="A0A915ID35"/>
<evidence type="ECO:0000313" key="2">
    <source>
        <dbReference type="WBParaSite" id="nRc.2.0.1.t11807-RA"/>
    </source>
</evidence>
<proteinExistence type="predicted"/>
<organism evidence="1 2">
    <name type="scientific">Romanomermis culicivorax</name>
    <name type="common">Nematode worm</name>
    <dbReference type="NCBI Taxonomy" id="13658"/>
    <lineage>
        <taxon>Eukaryota</taxon>
        <taxon>Metazoa</taxon>
        <taxon>Ecdysozoa</taxon>
        <taxon>Nematoda</taxon>
        <taxon>Enoplea</taxon>
        <taxon>Dorylaimia</taxon>
        <taxon>Mermithida</taxon>
        <taxon>Mermithoidea</taxon>
        <taxon>Mermithidae</taxon>
        <taxon>Romanomermis</taxon>
    </lineage>
</organism>
<sequence>AAPNAHLIFKYNIGEPSGSPVAILEHAAQLFDRFSSVFHLLFVQFSPVFRQISPIFSRFLDQFSRFFGAVFASAFSNDGHITYNHCRDAADVSNVNIVDVGNDCLI</sequence>
<keyword evidence="1" id="KW-1185">Reference proteome</keyword>
<name>A0A915ID35_ROMCU</name>
<reference evidence="2" key="1">
    <citation type="submission" date="2022-11" db="UniProtKB">
        <authorList>
            <consortium name="WormBaseParasite"/>
        </authorList>
    </citation>
    <scope>IDENTIFICATION</scope>
</reference>
<evidence type="ECO:0000313" key="1">
    <source>
        <dbReference type="Proteomes" id="UP000887565"/>
    </source>
</evidence>